<dbReference type="CDD" id="cd00130">
    <property type="entry name" value="PAS"/>
    <property type="match status" value="2"/>
</dbReference>
<evidence type="ECO:0000313" key="5">
    <source>
        <dbReference type="Proteomes" id="UP000708208"/>
    </source>
</evidence>
<evidence type="ECO:0000259" key="2">
    <source>
        <dbReference type="PROSITE" id="PS50112"/>
    </source>
</evidence>
<evidence type="ECO:0000256" key="1">
    <source>
        <dbReference type="SAM" id="MobiDB-lite"/>
    </source>
</evidence>
<reference evidence="4" key="1">
    <citation type="submission" date="2021-06" db="EMBL/GenBank/DDBJ databases">
        <authorList>
            <person name="Hodson N. C."/>
            <person name="Mongue J. A."/>
            <person name="Jaron S. K."/>
        </authorList>
    </citation>
    <scope>NUCLEOTIDE SEQUENCE</scope>
</reference>
<dbReference type="GO" id="GO:0045944">
    <property type="term" value="P:positive regulation of transcription by RNA polymerase II"/>
    <property type="evidence" value="ECO:0007669"/>
    <property type="project" value="UniProtKB-ARBA"/>
</dbReference>
<feature type="compositionally biased region" description="Polar residues" evidence="1">
    <location>
        <begin position="66"/>
        <end position="77"/>
    </location>
</feature>
<feature type="compositionally biased region" description="Low complexity" evidence="1">
    <location>
        <begin position="52"/>
        <end position="61"/>
    </location>
</feature>
<feature type="compositionally biased region" description="Acidic residues" evidence="1">
    <location>
        <begin position="1"/>
        <end position="10"/>
    </location>
</feature>
<protein>
    <recommendedName>
        <fullName evidence="6">Methoprene-tolerant protein</fullName>
    </recommendedName>
</protein>
<dbReference type="InterPro" id="IPR000014">
    <property type="entry name" value="PAS"/>
</dbReference>
<dbReference type="NCBIfam" id="TIGR00229">
    <property type="entry name" value="sensory_box"/>
    <property type="match status" value="1"/>
</dbReference>
<evidence type="ECO:0000259" key="3">
    <source>
        <dbReference type="PROSITE" id="PS50888"/>
    </source>
</evidence>
<dbReference type="InterPro" id="IPR050933">
    <property type="entry name" value="Circadian_TF"/>
</dbReference>
<dbReference type="SMART" id="SM00091">
    <property type="entry name" value="PAS"/>
    <property type="match status" value="2"/>
</dbReference>
<dbReference type="InterPro" id="IPR013767">
    <property type="entry name" value="PAS_fold"/>
</dbReference>
<dbReference type="EMBL" id="CAJVCH010144120">
    <property type="protein sequence ID" value="CAG7727128.1"/>
    <property type="molecule type" value="Genomic_DNA"/>
</dbReference>
<feature type="compositionally biased region" description="Low complexity" evidence="1">
    <location>
        <begin position="23"/>
        <end position="38"/>
    </location>
</feature>
<evidence type="ECO:0008006" key="6">
    <source>
        <dbReference type="Google" id="ProtNLM"/>
    </source>
</evidence>
<dbReference type="Pfam" id="PF00010">
    <property type="entry name" value="HLH"/>
    <property type="match status" value="1"/>
</dbReference>
<evidence type="ECO:0000313" key="4">
    <source>
        <dbReference type="EMBL" id="CAG7727128.1"/>
    </source>
</evidence>
<accession>A0A8J2NUS5</accession>
<gene>
    <name evidence="4" type="ORF">AFUS01_LOCUS15987</name>
</gene>
<dbReference type="PROSITE" id="PS50112">
    <property type="entry name" value="PAS"/>
    <property type="match status" value="2"/>
</dbReference>
<dbReference type="Proteomes" id="UP000708208">
    <property type="component" value="Unassembled WGS sequence"/>
</dbReference>
<dbReference type="PROSITE" id="PS50888">
    <property type="entry name" value="BHLH"/>
    <property type="match status" value="1"/>
</dbReference>
<feature type="region of interest" description="Disordered" evidence="1">
    <location>
        <begin position="1"/>
        <end position="77"/>
    </location>
</feature>
<feature type="region of interest" description="Disordered" evidence="1">
    <location>
        <begin position="292"/>
        <end position="312"/>
    </location>
</feature>
<dbReference type="InterPro" id="IPR011598">
    <property type="entry name" value="bHLH_dom"/>
</dbReference>
<feature type="compositionally biased region" description="Basic and acidic residues" evidence="1">
    <location>
        <begin position="295"/>
        <end position="310"/>
    </location>
</feature>
<sequence length="715" mass="77676">METKVEEEETSTASSKEDEVANGSCSASEADEAGAASSVKSDSEDTKVFGASSSSSETQSSDGPPVQSSTLPPSSSRLMRNLAEKMRRDKLNMYISELSSLVPIVAMATKRMDKTSVLRLSANFLRIHLSLKQNNKKVEKAKLVPDGLESNLSSTLLEALEGFMLIVTSSGKIVYVSDSVEKLLGHSQLDLMGQSLYTICHNGDHELLRHHLQPATAADEKATASAPAASESDKLDYVPRSPSFFGGNPEDALSGLASGERRSFYVRLAERSMARGDPARHVTVHLIGLLRPPSSKKENKGTTTKGKKECSSTTSSDEYMLVCVARPFRNKGITELSLMEAVQDEYVTRHLPDGRIIYSDHRIAFVAGYLTEEVMGLSAFHFIHQDDLPWATVANRQMFSSVEGQGYSVYRLRSKTGTLIHLKTRGYLEFNKTTQKVETFVCINTLLSPEDGEKELEKERDRITPFITFQQVTTTTPSTNGNCSVGGSLTSSPGNATNALLSSHQSSSNIPIQTKVTSSTITLISRSDQKHKMGISTTTTATTTTAHHSPPIVEIVELPSDDHQSPIDLLSSSPNSVHVNGDSTSSIHQLEQVMMPSISSPPALTSDPNMGVDTNLDQIAQEVLSLSPPMLTSTSRLGDNVIVCGTQGGDLLPRLKRSLAEVDDLVVTSSAKRSIVPAAFISTYSTLHHMSPHLNNKWRTEKTSTIIYDQHNNNG</sequence>
<dbReference type="PANTHER" id="PTHR23042">
    <property type="entry name" value="CIRCADIAN PROTEIN CLOCK/ARNT/BMAL/PAS"/>
    <property type="match status" value="1"/>
</dbReference>
<dbReference type="Pfam" id="PF00989">
    <property type="entry name" value="PAS"/>
    <property type="match status" value="1"/>
</dbReference>
<feature type="region of interest" description="Disordered" evidence="1">
    <location>
        <begin position="215"/>
        <end position="235"/>
    </location>
</feature>
<feature type="domain" description="PAS" evidence="2">
    <location>
        <begin position="149"/>
        <end position="219"/>
    </location>
</feature>
<keyword evidence="5" id="KW-1185">Reference proteome</keyword>
<dbReference type="GO" id="GO:0046983">
    <property type="term" value="F:protein dimerization activity"/>
    <property type="evidence" value="ECO:0007669"/>
    <property type="project" value="InterPro"/>
</dbReference>
<comment type="caution">
    <text evidence="4">The sequence shown here is derived from an EMBL/GenBank/DDBJ whole genome shotgun (WGS) entry which is preliminary data.</text>
</comment>
<feature type="domain" description="PAS" evidence="2">
    <location>
        <begin position="353"/>
        <end position="387"/>
    </location>
</feature>
<dbReference type="SMART" id="SM00353">
    <property type="entry name" value="HLH"/>
    <property type="match status" value="1"/>
</dbReference>
<dbReference type="OrthoDB" id="7788762at2759"/>
<dbReference type="Pfam" id="PF14598">
    <property type="entry name" value="PAS_11"/>
    <property type="match status" value="1"/>
</dbReference>
<organism evidence="4 5">
    <name type="scientific">Allacma fusca</name>
    <dbReference type="NCBI Taxonomy" id="39272"/>
    <lineage>
        <taxon>Eukaryota</taxon>
        <taxon>Metazoa</taxon>
        <taxon>Ecdysozoa</taxon>
        <taxon>Arthropoda</taxon>
        <taxon>Hexapoda</taxon>
        <taxon>Collembola</taxon>
        <taxon>Symphypleona</taxon>
        <taxon>Sminthuridae</taxon>
        <taxon>Allacma</taxon>
    </lineage>
</organism>
<feature type="domain" description="BHLH" evidence="3">
    <location>
        <begin position="75"/>
        <end position="128"/>
    </location>
</feature>
<name>A0A8J2NUS5_9HEXA</name>
<dbReference type="CDD" id="cd11391">
    <property type="entry name" value="bHLH_PAS"/>
    <property type="match status" value="1"/>
</dbReference>
<dbReference type="AlphaFoldDB" id="A0A8J2NUS5"/>
<proteinExistence type="predicted"/>